<keyword evidence="1" id="KW-0812">Transmembrane</keyword>
<accession>V2XDA6</accession>
<keyword evidence="1" id="KW-0472">Membrane</keyword>
<reference evidence="2 3" key="1">
    <citation type="journal article" date="2014" name="BMC Genomics">
        <title>Genome and secretome analysis of the hemibiotrophic fungal pathogen, Moniliophthora roreri, which causes frosty pod rot disease of cacao: mechanisms of the biotrophic and necrotrophic phases.</title>
        <authorList>
            <person name="Meinhardt L.W."/>
            <person name="Costa G.G.L."/>
            <person name="Thomazella D.P.T."/>
            <person name="Teixeira P.J.P.L."/>
            <person name="Carazzolle M.F."/>
            <person name="Schuster S.C."/>
            <person name="Carlson J.E."/>
            <person name="Guiltinan M.J."/>
            <person name="Mieczkowski P."/>
            <person name="Farmer A."/>
            <person name="Ramaraj T."/>
            <person name="Crozier J."/>
            <person name="Davis R.E."/>
            <person name="Shao J."/>
            <person name="Melnick R.L."/>
            <person name="Pereira G.A.G."/>
            <person name="Bailey B.A."/>
        </authorList>
    </citation>
    <scope>NUCLEOTIDE SEQUENCE [LARGE SCALE GENOMIC DNA]</scope>
    <source>
        <strain evidence="2 3">MCA 2997</strain>
    </source>
</reference>
<name>V2XDA6_MONRO</name>
<dbReference type="AlphaFoldDB" id="V2XDA6"/>
<dbReference type="OrthoDB" id="284718at2759"/>
<evidence type="ECO:0000313" key="3">
    <source>
        <dbReference type="Proteomes" id="UP000017559"/>
    </source>
</evidence>
<comment type="caution">
    <text evidence="2">The sequence shown here is derived from an EMBL/GenBank/DDBJ whole genome shotgun (WGS) entry which is preliminary data.</text>
</comment>
<keyword evidence="3" id="KW-1185">Reference proteome</keyword>
<organism evidence="2 3">
    <name type="scientific">Moniliophthora roreri (strain MCA 2997)</name>
    <name type="common">Cocoa frosty pod rot fungus</name>
    <name type="synonym">Crinipellis roreri</name>
    <dbReference type="NCBI Taxonomy" id="1381753"/>
    <lineage>
        <taxon>Eukaryota</taxon>
        <taxon>Fungi</taxon>
        <taxon>Dikarya</taxon>
        <taxon>Basidiomycota</taxon>
        <taxon>Agaricomycotina</taxon>
        <taxon>Agaricomycetes</taxon>
        <taxon>Agaricomycetidae</taxon>
        <taxon>Agaricales</taxon>
        <taxon>Marasmiineae</taxon>
        <taxon>Marasmiaceae</taxon>
        <taxon>Moniliophthora</taxon>
    </lineage>
</organism>
<dbReference type="STRING" id="1381753.V2XDA6"/>
<sequence>MSSKTLDDPRDVSLEQKFSLPNSWRAETSDLSTTGMFFAGLIMITRNRFLAWPSVLFGINGLINSHPLRQSEGSGSPMSNISLCLMALVASYIPMFMISKDFGSTNTSPPSS</sequence>
<evidence type="ECO:0000313" key="2">
    <source>
        <dbReference type="EMBL" id="ESK91692.1"/>
    </source>
</evidence>
<protein>
    <submittedName>
        <fullName evidence="2">Rba2 protein</fullName>
    </submittedName>
</protein>
<dbReference type="Proteomes" id="UP000017559">
    <property type="component" value="Unassembled WGS sequence"/>
</dbReference>
<dbReference type="HOGENOM" id="CLU_174226_0_0_1"/>
<proteinExistence type="predicted"/>
<keyword evidence="1" id="KW-1133">Transmembrane helix</keyword>
<dbReference type="KEGG" id="mrr:Moror_10666"/>
<evidence type="ECO:0000256" key="1">
    <source>
        <dbReference type="SAM" id="Phobius"/>
    </source>
</evidence>
<dbReference type="EMBL" id="AWSO01000328">
    <property type="protein sequence ID" value="ESK91692.1"/>
    <property type="molecule type" value="Genomic_DNA"/>
</dbReference>
<feature type="transmembrane region" description="Helical" evidence="1">
    <location>
        <begin position="80"/>
        <end position="98"/>
    </location>
</feature>
<gene>
    <name evidence="2" type="ORF">Moror_10666</name>
</gene>